<dbReference type="EMBL" id="MU007130">
    <property type="protein sequence ID" value="KAF2418252.1"/>
    <property type="molecule type" value="Genomic_DNA"/>
</dbReference>
<dbReference type="PANTHER" id="PTHR22928">
    <property type="entry name" value="TELOMERE-ASSOCIATED PROTEIN RIF1"/>
    <property type="match status" value="1"/>
</dbReference>
<feature type="region of interest" description="Disordered" evidence="7">
    <location>
        <begin position="1"/>
        <end position="30"/>
    </location>
</feature>
<evidence type="ECO:0000256" key="3">
    <source>
        <dbReference type="ARBA" id="ARBA00022454"/>
    </source>
</evidence>
<keyword evidence="5" id="KW-0539">Nucleus</keyword>
<comment type="caution">
    <text evidence="9">The sequence shown here is derived from an EMBL/GenBank/DDBJ whole genome shotgun (WGS) entry which is preliminary data.</text>
</comment>
<feature type="compositionally biased region" description="Polar residues" evidence="7">
    <location>
        <begin position="1636"/>
        <end position="1662"/>
    </location>
</feature>
<feature type="domain" description="Telomere-associated protein Rif1 N-terminal" evidence="8">
    <location>
        <begin position="162"/>
        <end position="543"/>
    </location>
</feature>
<feature type="compositionally biased region" description="Basic and acidic residues" evidence="7">
    <location>
        <begin position="1129"/>
        <end position="1140"/>
    </location>
</feature>
<feature type="compositionally biased region" description="Polar residues" evidence="7">
    <location>
        <begin position="1339"/>
        <end position="1350"/>
    </location>
</feature>
<feature type="compositionally biased region" description="Basic and acidic residues" evidence="7">
    <location>
        <begin position="1167"/>
        <end position="1176"/>
    </location>
</feature>
<dbReference type="Pfam" id="PF12231">
    <property type="entry name" value="Rif1_N"/>
    <property type="match status" value="1"/>
</dbReference>
<feature type="compositionally biased region" description="Basic and acidic residues" evidence="7">
    <location>
        <begin position="1294"/>
        <end position="1309"/>
    </location>
</feature>
<feature type="compositionally biased region" description="Basic and acidic residues" evidence="7">
    <location>
        <begin position="1484"/>
        <end position="1504"/>
    </location>
</feature>
<evidence type="ECO:0000256" key="6">
    <source>
        <dbReference type="ARBA" id="ARBA00023306"/>
    </source>
</evidence>
<feature type="compositionally biased region" description="Polar residues" evidence="7">
    <location>
        <begin position="1408"/>
        <end position="1425"/>
    </location>
</feature>
<dbReference type="InterPro" id="IPR022031">
    <property type="entry name" value="Rif1_N"/>
</dbReference>
<keyword evidence="10" id="KW-1185">Reference proteome</keyword>
<feature type="region of interest" description="Disordered" evidence="7">
    <location>
        <begin position="1063"/>
        <end position="1309"/>
    </location>
</feature>
<accession>A0A9P4TSS2</accession>
<dbReference type="Proteomes" id="UP000800235">
    <property type="component" value="Unassembled WGS sequence"/>
</dbReference>
<keyword evidence="3" id="KW-0158">Chromosome</keyword>
<dbReference type="OrthoDB" id="5399929at2759"/>
<dbReference type="PANTHER" id="PTHR22928:SF3">
    <property type="entry name" value="TELOMERE-ASSOCIATED PROTEIN RIF1"/>
    <property type="match status" value="1"/>
</dbReference>
<feature type="region of interest" description="Disordered" evidence="7">
    <location>
        <begin position="1335"/>
        <end position="1523"/>
    </location>
</feature>
<evidence type="ECO:0000256" key="1">
    <source>
        <dbReference type="ARBA" id="ARBA00004123"/>
    </source>
</evidence>
<proteinExistence type="predicted"/>
<sequence length="1742" mass="193534">MAFVSSLETFESYPARPPTPPRESTPTDFVDETLNDINDYLEDSNEIARLMSSTSKASVSTPEQTPPSSLPPTTTSLSRDKKRVDFVPFTAYEYYNTPDYSILRDKENVKALDEKDPPSSHRQNFITRSILKPSRPSDHSLAPAHNHRNLGAMLEEMLKSLAKDGKDQRIDAYVSMLATFKAYKSLPDADMKALKDKIKLLLHFVRRDMAAIDAETQKPDFHLITRSMKFLLCLFRLQDERRDLKDAFDSEDCASILEYSISVLQMPDLSKTIANHHLELIAQQRFGTRTLTADRVGRVLETLAALNTQLDGFKTQVVGRRVAIYQHLVDQVPIFMSAKASLWLEPLFSSMLSSIQEIRTPSTSVGVSVAIKLGGRKDTSRAMVELLTKTCDEKPFSEFLTDHLTKEIKDQELCVSVFRTWTAAILFLRGVRPSQLDKVSLQNLLSRVPQYAFNTGGDSTLKILAFRAWARLIYAENLSQSTPQSFRRVLKIPVMSHFQREKRGNFSKPISVAALSTYYALLYYALRPDTSFEQLDLYWDEYVSEVLSEASKRGRKHAEMGCQVLKALLASTAVWNENRANEYNKEKKDTEQAWDFDLKELPRLDPKWVRSRVAKILTLLGTLFEQFPEIYRVANSPTSSTSPSEFISDLNELWTALLSAVADAGTQEVTPSMELKSAIASITNFLARSAPRELKTIHLTRFMTSSLNVLGPTIHTDKILARDSSKGAFEAISTPSAHRSGKGGPVQSPVLHILGHLSARFTDVLSYDDPPSMDLVQHIVALSQQCLRSRVSRSAKVTFVVELIETFVARAQSQRPLDALFADPLQQATKAMGESSAGQIGQDYKLILRILSATLYHTASQLPALRQLYDQCVITVKKEAGDAGVLLAITEPHSQMLHDFLSSPESNLTIYLGYVDLILRNDIRPKNRRAIEQGRRQLWGGSLSSPVSAKTPDLEYEHLYPMLNKALWLVAELNCAAEVVFAVNSWLLRSSTAQMIIIRQIQEGIAVLVRDEVGKLKDNRGLFEQVQKLWKTVQIAIGGQKDTPYPEAFETLLQLPSQLPERAPDTLRVPPKMPRLISPMKPKLAAAPSPLRKATTPRSKLRHEDSQIQFEAIIESSPIVDQESQNLTERQKEVSERQHYDTAPLFRDISSPVRKQHALGNMSSDPLHSDTPDHRPSTPILAPALDDDILGSSPTAASVSRRESSISRRQSPMAVQYGPWKDEEEIPSSPPRGDDEEEHTGAGTEADEPTFARAISPLRLQSKAPEESSNDELVERAKLAFSTPAPEEVPEVEMVDRHDEEPSSSVERDMVNAQLVSEVQAAAIELPDISADNVIPDSQFVQQPQETSSLDVDASRVADSFSGVASSEVIVGENDNSTALDNDNNNTTLPLPLQNVDAPVPEVKIYSPSPSKIQQTQENSQSQLGSQIPQSPAQSQLSQSQSQLSQATSSLSQSQSQLESQSQSQFQSPSKMSRKRKGRPSLSQEDKTIKKLKIDADEHGDWKYKAGRGSYPVQIPTGPSRLLDDEDMEDIIYVQLTGEKRSSPAPAKALASIEESSPTLVEEEGPAPVAEEQEQSPAPMEDETPTPRANTRSQKALLYVQVTPGDRASRLSQRRSSAMTSTLTPTPTPTAIDTPIQHQQQRQHTKSDSNIPDSQPQVSTPQEIDAPQLAEGTGENGSESGGSAANGEQERRVLTPKSIMARLRGILTDCKSIVFGVQERREIDDILFEVKSEVMRGGGKEE</sequence>
<protein>
    <recommendedName>
        <fullName evidence="8">Telomere-associated protein Rif1 N-terminal domain-containing protein</fullName>
    </recommendedName>
</protein>
<dbReference type="GO" id="GO:0140445">
    <property type="term" value="C:chromosome, telomeric repeat region"/>
    <property type="evidence" value="ECO:0007669"/>
    <property type="project" value="TreeGrafter"/>
</dbReference>
<evidence type="ECO:0000313" key="10">
    <source>
        <dbReference type="Proteomes" id="UP000800235"/>
    </source>
</evidence>
<gene>
    <name evidence="9" type="ORF">EJ08DRAFT_64255</name>
</gene>
<evidence type="ECO:0000256" key="7">
    <source>
        <dbReference type="SAM" id="MobiDB-lite"/>
    </source>
</evidence>
<name>A0A9P4TSS2_9PEZI</name>
<reference evidence="9" key="1">
    <citation type="journal article" date="2020" name="Stud. Mycol.">
        <title>101 Dothideomycetes genomes: a test case for predicting lifestyles and emergence of pathogens.</title>
        <authorList>
            <person name="Haridas S."/>
            <person name="Albert R."/>
            <person name="Binder M."/>
            <person name="Bloem J."/>
            <person name="Labutti K."/>
            <person name="Salamov A."/>
            <person name="Andreopoulos B."/>
            <person name="Baker S."/>
            <person name="Barry K."/>
            <person name="Bills G."/>
            <person name="Bluhm B."/>
            <person name="Cannon C."/>
            <person name="Castanera R."/>
            <person name="Culley D."/>
            <person name="Daum C."/>
            <person name="Ezra D."/>
            <person name="Gonzalez J."/>
            <person name="Henrissat B."/>
            <person name="Kuo A."/>
            <person name="Liang C."/>
            <person name="Lipzen A."/>
            <person name="Lutzoni F."/>
            <person name="Magnuson J."/>
            <person name="Mondo S."/>
            <person name="Nolan M."/>
            <person name="Ohm R."/>
            <person name="Pangilinan J."/>
            <person name="Park H.-J."/>
            <person name="Ramirez L."/>
            <person name="Alfaro M."/>
            <person name="Sun H."/>
            <person name="Tritt A."/>
            <person name="Yoshinaga Y."/>
            <person name="Zwiers L.-H."/>
            <person name="Turgeon B."/>
            <person name="Goodwin S."/>
            <person name="Spatafora J."/>
            <person name="Crous P."/>
            <person name="Grigoriev I."/>
        </authorList>
    </citation>
    <scope>NUCLEOTIDE SEQUENCE</scope>
    <source>
        <strain evidence="9">CBS 130266</strain>
    </source>
</reference>
<feature type="compositionally biased region" description="Low complexity" evidence="7">
    <location>
        <begin position="1670"/>
        <end position="1687"/>
    </location>
</feature>
<evidence type="ECO:0000256" key="2">
    <source>
        <dbReference type="ARBA" id="ARBA00004574"/>
    </source>
</evidence>
<dbReference type="GO" id="GO:0000723">
    <property type="term" value="P:telomere maintenance"/>
    <property type="evidence" value="ECO:0007669"/>
    <property type="project" value="TreeGrafter"/>
</dbReference>
<evidence type="ECO:0000256" key="5">
    <source>
        <dbReference type="ARBA" id="ARBA00023242"/>
    </source>
</evidence>
<feature type="compositionally biased region" description="Low complexity" evidence="7">
    <location>
        <begin position="1426"/>
        <end position="1470"/>
    </location>
</feature>
<keyword evidence="4" id="KW-0779">Telomere</keyword>
<feature type="region of interest" description="Disordered" evidence="7">
    <location>
        <begin position="52"/>
        <end position="79"/>
    </location>
</feature>
<feature type="compositionally biased region" description="Low complexity" evidence="7">
    <location>
        <begin position="1610"/>
        <end position="1635"/>
    </location>
</feature>
<comment type="subcellular location">
    <subcellularLocation>
        <location evidence="2">Chromosome</location>
        <location evidence="2">Telomere</location>
    </subcellularLocation>
    <subcellularLocation>
        <location evidence="1">Nucleus</location>
    </subcellularLocation>
</comment>
<evidence type="ECO:0000256" key="4">
    <source>
        <dbReference type="ARBA" id="ARBA00022895"/>
    </source>
</evidence>
<feature type="compositionally biased region" description="Low complexity" evidence="7">
    <location>
        <begin position="1374"/>
        <end position="1395"/>
    </location>
</feature>
<dbReference type="GO" id="GO:0005634">
    <property type="term" value="C:nucleus"/>
    <property type="evidence" value="ECO:0007669"/>
    <property type="project" value="UniProtKB-SubCell"/>
</dbReference>
<keyword evidence="6" id="KW-0131">Cell cycle</keyword>
<organism evidence="9 10">
    <name type="scientific">Tothia fuscella</name>
    <dbReference type="NCBI Taxonomy" id="1048955"/>
    <lineage>
        <taxon>Eukaryota</taxon>
        <taxon>Fungi</taxon>
        <taxon>Dikarya</taxon>
        <taxon>Ascomycota</taxon>
        <taxon>Pezizomycotina</taxon>
        <taxon>Dothideomycetes</taxon>
        <taxon>Pleosporomycetidae</taxon>
        <taxon>Venturiales</taxon>
        <taxon>Cylindrosympodiaceae</taxon>
        <taxon>Tothia</taxon>
    </lineage>
</organism>
<feature type="region of interest" description="Disordered" evidence="7">
    <location>
        <begin position="1537"/>
        <end position="1694"/>
    </location>
</feature>
<evidence type="ECO:0000259" key="8">
    <source>
        <dbReference type="Pfam" id="PF12231"/>
    </source>
</evidence>
<evidence type="ECO:0000313" key="9">
    <source>
        <dbReference type="EMBL" id="KAF2418252.1"/>
    </source>
</evidence>